<keyword evidence="3 5" id="KW-0378">Hydrolase</keyword>
<reference evidence="6 7" key="1">
    <citation type="submission" date="2023-10" db="EMBL/GenBank/DDBJ databases">
        <title>Characterization of rhizosphere-enriched actinobacteria from wheat plants lab-grown on chernevaya soil.</title>
        <authorList>
            <person name="Tikhonova E.N."/>
            <person name="Konopkin A."/>
            <person name="Kravchenko I.K."/>
        </authorList>
    </citation>
    <scope>NUCLEOTIDE SEQUENCE [LARGE SCALE GENOMIC DNA]</scope>
    <source>
        <strain evidence="6 7">RR29</strain>
    </source>
</reference>
<accession>A0ABU4F9G4</accession>
<evidence type="ECO:0000256" key="3">
    <source>
        <dbReference type="ARBA" id="ARBA00022801"/>
    </source>
</evidence>
<dbReference type="SUPFAM" id="SSF75005">
    <property type="entry name" value="Arabinanase/levansucrase/invertase"/>
    <property type="match status" value="1"/>
</dbReference>
<name>A0ABU4F9G4_9ACTN</name>
<evidence type="ECO:0000256" key="1">
    <source>
        <dbReference type="ARBA" id="ARBA00004834"/>
    </source>
</evidence>
<evidence type="ECO:0000256" key="2">
    <source>
        <dbReference type="ARBA" id="ARBA00009865"/>
    </source>
</evidence>
<comment type="pathway">
    <text evidence="1">Glycan metabolism; L-arabinan degradation.</text>
</comment>
<dbReference type="PANTHER" id="PTHR43301">
    <property type="entry name" value="ARABINAN ENDO-1,5-ALPHA-L-ARABINOSIDASE"/>
    <property type="match status" value="1"/>
</dbReference>
<comment type="similarity">
    <text evidence="2 5">Belongs to the glycosyl hydrolase 43 family.</text>
</comment>
<protein>
    <submittedName>
        <fullName evidence="6">Glycoside hydrolase family 43 protein</fullName>
    </submittedName>
</protein>
<dbReference type="InterPro" id="IPR023296">
    <property type="entry name" value="Glyco_hydro_beta-prop_sf"/>
</dbReference>
<comment type="caution">
    <text evidence="6">The sequence shown here is derived from an EMBL/GenBank/DDBJ whole genome shotgun (WGS) entry which is preliminary data.</text>
</comment>
<evidence type="ECO:0000313" key="7">
    <source>
        <dbReference type="Proteomes" id="UP001187346"/>
    </source>
</evidence>
<dbReference type="GO" id="GO:0016787">
    <property type="term" value="F:hydrolase activity"/>
    <property type="evidence" value="ECO:0007669"/>
    <property type="project" value="UniProtKB-KW"/>
</dbReference>
<evidence type="ECO:0000313" key="6">
    <source>
        <dbReference type="EMBL" id="MDV7217216.1"/>
    </source>
</evidence>
<proteinExistence type="inferred from homology"/>
<dbReference type="RefSeq" id="WP_317771598.1">
    <property type="nucleotide sequence ID" value="NZ_JAWMAJ010000041.1"/>
</dbReference>
<dbReference type="CDD" id="cd08981">
    <property type="entry name" value="GH43_Bt1873-like"/>
    <property type="match status" value="1"/>
</dbReference>
<gene>
    <name evidence="6" type="ORF">R5A26_14785</name>
</gene>
<dbReference type="Gene3D" id="2.115.10.20">
    <property type="entry name" value="Glycosyl hydrolase domain, family 43"/>
    <property type="match status" value="1"/>
</dbReference>
<organism evidence="6 7">
    <name type="scientific">Streptomyces prunicolor</name>
    <dbReference type="NCBI Taxonomy" id="67348"/>
    <lineage>
        <taxon>Bacteria</taxon>
        <taxon>Bacillati</taxon>
        <taxon>Actinomycetota</taxon>
        <taxon>Actinomycetes</taxon>
        <taxon>Kitasatosporales</taxon>
        <taxon>Streptomycetaceae</taxon>
        <taxon>Streptomyces</taxon>
    </lineage>
</organism>
<sequence length="342" mass="37973">MATDPVSEPMRLADMPLHDPFVVADDATRTYHLYTSNDPSVSGVQGVGTMVYRSRDLRDWARPVVVFLAAEQPNLWAGDGGWAPEVHAWDGRYYLFTTLHDEKSPLPVPSTGRWGTPFQLANHRRGTITAVSESLLGPFTSVDPARPTPPEHLMTLDGTLFVDPSGQPWMVYAHEWLQTVDGTMEAIRLAPDLTGTIGAPVFLFKASDAPWIGEEIPAGVPHQLPPYVTDGPQLYRTPDGSLLMLWSTYEKNVVGADGSLTGGYVQTYAVSKSGEIKGPWRQQRPLVRNDSGHGMLFHTFESRLMMILHRPFENARGKLYEMEIVGHELRVLRQRKDLDGGG</sequence>
<evidence type="ECO:0000256" key="5">
    <source>
        <dbReference type="RuleBase" id="RU361187"/>
    </source>
</evidence>
<dbReference type="InterPro" id="IPR050727">
    <property type="entry name" value="GH43_arabinanases"/>
</dbReference>
<dbReference type="Pfam" id="PF04616">
    <property type="entry name" value="Glyco_hydro_43"/>
    <property type="match status" value="1"/>
</dbReference>
<dbReference type="PANTHER" id="PTHR43301:SF3">
    <property type="entry name" value="ARABINAN ENDO-1,5-ALPHA-L-ARABINOSIDASE A-RELATED"/>
    <property type="match status" value="1"/>
</dbReference>
<keyword evidence="7" id="KW-1185">Reference proteome</keyword>
<evidence type="ECO:0000256" key="4">
    <source>
        <dbReference type="ARBA" id="ARBA00023295"/>
    </source>
</evidence>
<dbReference type="InterPro" id="IPR006710">
    <property type="entry name" value="Glyco_hydro_43"/>
</dbReference>
<dbReference type="EMBL" id="JAWMAJ010000041">
    <property type="protein sequence ID" value="MDV7217216.1"/>
    <property type="molecule type" value="Genomic_DNA"/>
</dbReference>
<dbReference type="Proteomes" id="UP001187346">
    <property type="component" value="Unassembled WGS sequence"/>
</dbReference>
<keyword evidence="4 5" id="KW-0326">Glycosidase</keyword>